<sequence length="65" mass="7098">MPHALTLVIDVRPRSARSDQHGRSRGFLVDQAVAPLCPKALCPKASHHDQPRDGQHGRPPDLTAD</sequence>
<comment type="caution">
    <text evidence="2">The sequence shown here is derived from an EMBL/GenBank/DDBJ whole genome shotgun (WGS) entry which is preliminary data.</text>
</comment>
<dbReference type="STRING" id="1834516.BL253_37295"/>
<evidence type="ECO:0000313" key="3">
    <source>
        <dbReference type="Proteomes" id="UP000188929"/>
    </source>
</evidence>
<accession>A0A1V2I148</accession>
<dbReference type="AlphaFoldDB" id="A0A1V2I148"/>
<dbReference type="RefSeq" id="WP_076822952.1">
    <property type="nucleotide sequence ID" value="NZ_MOMC01000131.1"/>
</dbReference>
<dbReference type="Proteomes" id="UP000188929">
    <property type="component" value="Unassembled WGS sequence"/>
</dbReference>
<evidence type="ECO:0000256" key="1">
    <source>
        <dbReference type="SAM" id="MobiDB-lite"/>
    </source>
</evidence>
<name>A0A1V2I148_9ACTN</name>
<feature type="region of interest" description="Disordered" evidence="1">
    <location>
        <begin position="41"/>
        <end position="65"/>
    </location>
</feature>
<keyword evidence="3" id="KW-1185">Reference proteome</keyword>
<gene>
    <name evidence="2" type="ORF">BL253_37295</name>
</gene>
<organism evidence="2 3">
    <name type="scientific">Pseudofrankia asymbiotica</name>
    <dbReference type="NCBI Taxonomy" id="1834516"/>
    <lineage>
        <taxon>Bacteria</taxon>
        <taxon>Bacillati</taxon>
        <taxon>Actinomycetota</taxon>
        <taxon>Actinomycetes</taxon>
        <taxon>Frankiales</taxon>
        <taxon>Frankiaceae</taxon>
        <taxon>Pseudofrankia</taxon>
    </lineage>
</organism>
<proteinExistence type="predicted"/>
<feature type="compositionally biased region" description="Basic and acidic residues" evidence="1">
    <location>
        <begin position="11"/>
        <end position="22"/>
    </location>
</feature>
<evidence type="ECO:0000313" key="2">
    <source>
        <dbReference type="EMBL" id="ONH21932.1"/>
    </source>
</evidence>
<dbReference type="EMBL" id="MOMC01000131">
    <property type="protein sequence ID" value="ONH21932.1"/>
    <property type="molecule type" value="Genomic_DNA"/>
</dbReference>
<reference evidence="3" key="1">
    <citation type="submission" date="2016-10" db="EMBL/GenBank/DDBJ databases">
        <title>Frankia sp. NRRL B-16386 Genome sequencing.</title>
        <authorList>
            <person name="Ghodhbane-Gtari F."/>
            <person name="Swanson E."/>
            <person name="Gueddou A."/>
            <person name="Hezbri K."/>
            <person name="Ktari K."/>
            <person name="Nouioui I."/>
            <person name="Morris K."/>
            <person name="Simpson S."/>
            <person name="Abebe-Akele F."/>
            <person name="Thomas K."/>
            <person name="Gtari M."/>
            <person name="Tisa L.S."/>
        </authorList>
    </citation>
    <scope>NUCLEOTIDE SEQUENCE [LARGE SCALE GENOMIC DNA]</scope>
    <source>
        <strain evidence="3">NRRL B-16386</strain>
    </source>
</reference>
<feature type="region of interest" description="Disordered" evidence="1">
    <location>
        <begin position="1"/>
        <end position="26"/>
    </location>
</feature>
<protein>
    <submittedName>
        <fullName evidence="2">Uncharacterized protein</fullName>
    </submittedName>
</protein>
<feature type="compositionally biased region" description="Basic and acidic residues" evidence="1">
    <location>
        <begin position="46"/>
        <end position="59"/>
    </location>
</feature>